<protein>
    <submittedName>
        <fullName evidence="1">Uncharacterized protein</fullName>
    </submittedName>
</protein>
<accession>C0QH04</accession>
<dbReference type="OrthoDB" id="5420771at2"/>
<dbReference type="HOGENOM" id="CLU_1193246_0_0_7"/>
<dbReference type="EMBL" id="CP001087">
    <property type="protein sequence ID" value="ACN15653.1"/>
    <property type="molecule type" value="Genomic_DNA"/>
</dbReference>
<dbReference type="RefSeq" id="WP_015904417.1">
    <property type="nucleotide sequence ID" value="NC_012108.1"/>
</dbReference>
<dbReference type="Proteomes" id="UP000000442">
    <property type="component" value="Chromosome"/>
</dbReference>
<dbReference type="STRING" id="177437.HRM2_25590"/>
<organism evidence="1 2">
    <name type="scientific">Desulforapulum autotrophicum (strain ATCC 43914 / DSM 3382 / VKM B-1955 / HRM2)</name>
    <name type="common">Desulfobacterium autotrophicum</name>
    <dbReference type="NCBI Taxonomy" id="177437"/>
    <lineage>
        <taxon>Bacteria</taxon>
        <taxon>Pseudomonadati</taxon>
        <taxon>Thermodesulfobacteriota</taxon>
        <taxon>Desulfobacteria</taxon>
        <taxon>Desulfobacterales</taxon>
        <taxon>Desulfobacteraceae</taxon>
        <taxon>Desulforapulum</taxon>
    </lineage>
</organism>
<proteinExistence type="predicted"/>
<gene>
    <name evidence="1" type="ordered locus">HRM2_25590</name>
</gene>
<dbReference type="KEGG" id="dat:HRM2_25590"/>
<evidence type="ECO:0000313" key="2">
    <source>
        <dbReference type="Proteomes" id="UP000000442"/>
    </source>
</evidence>
<dbReference type="eggNOG" id="ENOG5032X6W">
    <property type="taxonomic scope" value="Bacteria"/>
</dbReference>
<dbReference type="AlphaFoldDB" id="C0QH04"/>
<reference evidence="1 2" key="1">
    <citation type="journal article" date="2009" name="Environ. Microbiol.">
        <title>Genome sequence of Desulfobacterium autotrophicum HRM2, a marine sulfate reducer oxidizing organic carbon completely to carbon dioxide.</title>
        <authorList>
            <person name="Strittmatter A.W."/>
            <person name="Liesegang H."/>
            <person name="Rabus R."/>
            <person name="Decker I."/>
            <person name="Amann J."/>
            <person name="Andres S."/>
            <person name="Henne A."/>
            <person name="Fricke W.F."/>
            <person name="Martinez-Arias R."/>
            <person name="Bartels D."/>
            <person name="Goesmann A."/>
            <person name="Krause L."/>
            <person name="Puehler A."/>
            <person name="Klenk H.P."/>
            <person name="Richter M."/>
            <person name="Schuler M."/>
            <person name="Gloeckner F.O."/>
            <person name="Meyerdierks A."/>
            <person name="Gottschalk G."/>
            <person name="Amann R."/>
        </authorList>
    </citation>
    <scope>NUCLEOTIDE SEQUENCE [LARGE SCALE GENOMIC DNA]</scope>
    <source>
        <strain evidence="2">ATCC 43914 / DSM 3382 / HRM2</strain>
    </source>
</reference>
<sequence length="232" mass="26074">MCRPFITSLEKNRAIQEFADNLSTLCRAVIPCLAKALLLVFAALGPLHAEDPPRTMSASPPAINSAPPRSITPAIDPNIKTIQSRYTTITYSDVKALRKFNNKLYMGNLKYLLKGKKSDTIEDEVKNKIDLIVEKVETVLDMYPATLRFNIVIHGSTRGVQAAYQRIYHRKVNYIAFFSPGEKTVFYSANNAKLRVVTHEIGHVVAENYFAISPPPKIHEVLAQYAEMHIND</sequence>
<name>C0QH04_DESAH</name>
<keyword evidence="2" id="KW-1185">Reference proteome</keyword>
<evidence type="ECO:0000313" key="1">
    <source>
        <dbReference type="EMBL" id="ACN15653.1"/>
    </source>
</evidence>